<dbReference type="STRING" id="56857.A0A200Q0E3"/>
<accession>A0A200Q0E3</accession>
<dbReference type="AlphaFoldDB" id="A0A200Q0E3"/>
<dbReference type="Gene3D" id="3.40.50.1820">
    <property type="entry name" value="alpha/beta hydrolase"/>
    <property type="match status" value="1"/>
</dbReference>
<name>A0A200Q0E3_MACCD</name>
<keyword evidence="3" id="KW-1185">Reference proteome</keyword>
<dbReference type="PRINTS" id="PR00111">
    <property type="entry name" value="ABHYDROLASE"/>
</dbReference>
<dbReference type="SUPFAM" id="SSF53474">
    <property type="entry name" value="alpha/beta-Hydrolases"/>
    <property type="match status" value="1"/>
</dbReference>
<dbReference type="Pfam" id="PF00561">
    <property type="entry name" value="Abhydrolase_1"/>
    <property type="match status" value="1"/>
</dbReference>
<sequence length="316" mass="36237">MFKFPATTTSNWSEKAVHNLISEEKKNNTINPCHCENRGAQGRSVNGDDDVDGEVELSETLYQRKNIFRDMGYFLNKLITKERQGSNSMKKYRLMVKNRWSDCKCDSCLSWQKIQDQKLHVVVKEPSQANNEDCRGKPVENVIFLHGFLGSSSFWTKSVFPNLSATGNQNCRLFALDLLGFGKSPKPSDCFYTMKDHLEMVERSVINQFQLESFHLVAHSMGCIIALALAAKYKKSVKSITLVAAPYFPLSKEKASLNALNKLAERRVWPPFLFGASVMSWYEHLGRTIYFLGCRSHGRMEWLLKLLTRRRQVCKN</sequence>
<dbReference type="InParanoid" id="A0A200Q0E3"/>
<dbReference type="OrthoDB" id="284184at2759"/>
<proteinExistence type="predicted"/>
<organism evidence="2 3">
    <name type="scientific">Macleaya cordata</name>
    <name type="common">Five-seeded plume-poppy</name>
    <name type="synonym">Bocconia cordata</name>
    <dbReference type="NCBI Taxonomy" id="56857"/>
    <lineage>
        <taxon>Eukaryota</taxon>
        <taxon>Viridiplantae</taxon>
        <taxon>Streptophyta</taxon>
        <taxon>Embryophyta</taxon>
        <taxon>Tracheophyta</taxon>
        <taxon>Spermatophyta</taxon>
        <taxon>Magnoliopsida</taxon>
        <taxon>Ranunculales</taxon>
        <taxon>Papaveraceae</taxon>
        <taxon>Papaveroideae</taxon>
        <taxon>Macleaya</taxon>
    </lineage>
</organism>
<dbReference type="GO" id="GO:0016787">
    <property type="term" value="F:hydrolase activity"/>
    <property type="evidence" value="ECO:0007669"/>
    <property type="project" value="UniProtKB-KW"/>
</dbReference>
<dbReference type="InterPro" id="IPR000073">
    <property type="entry name" value="AB_hydrolase_1"/>
</dbReference>
<keyword evidence="2" id="KW-0378">Hydrolase</keyword>
<comment type="caution">
    <text evidence="2">The sequence shown here is derived from an EMBL/GenBank/DDBJ whole genome shotgun (WGS) entry which is preliminary data.</text>
</comment>
<dbReference type="PANTHER" id="PTHR43689:SF14">
    <property type="entry name" value="LYSOPHOSPHOLIPASE BODYGUARD 4-RELATED"/>
    <property type="match status" value="1"/>
</dbReference>
<protein>
    <submittedName>
        <fullName evidence="2">Alpha/beta hydrolase fold-1</fullName>
    </submittedName>
</protein>
<reference evidence="2 3" key="1">
    <citation type="journal article" date="2017" name="Mol. Plant">
        <title>The Genome of Medicinal Plant Macleaya cordata Provides New Insights into Benzylisoquinoline Alkaloids Metabolism.</title>
        <authorList>
            <person name="Liu X."/>
            <person name="Liu Y."/>
            <person name="Huang P."/>
            <person name="Ma Y."/>
            <person name="Qing Z."/>
            <person name="Tang Q."/>
            <person name="Cao H."/>
            <person name="Cheng P."/>
            <person name="Zheng Y."/>
            <person name="Yuan Z."/>
            <person name="Zhou Y."/>
            <person name="Liu J."/>
            <person name="Tang Z."/>
            <person name="Zhuo Y."/>
            <person name="Zhang Y."/>
            <person name="Yu L."/>
            <person name="Huang J."/>
            <person name="Yang P."/>
            <person name="Peng Q."/>
            <person name="Zhang J."/>
            <person name="Jiang W."/>
            <person name="Zhang Z."/>
            <person name="Lin K."/>
            <person name="Ro D.K."/>
            <person name="Chen X."/>
            <person name="Xiong X."/>
            <person name="Shang Y."/>
            <person name="Huang S."/>
            <person name="Zeng J."/>
        </authorList>
    </citation>
    <scope>NUCLEOTIDE SEQUENCE [LARGE SCALE GENOMIC DNA]</scope>
    <source>
        <strain evidence="3">cv. BLH2017</strain>
        <tissue evidence="2">Root</tissue>
    </source>
</reference>
<dbReference type="Proteomes" id="UP000195402">
    <property type="component" value="Unassembled WGS sequence"/>
</dbReference>
<dbReference type="PANTHER" id="PTHR43689">
    <property type="entry name" value="HYDROLASE"/>
    <property type="match status" value="1"/>
</dbReference>
<evidence type="ECO:0000259" key="1">
    <source>
        <dbReference type="Pfam" id="PF00561"/>
    </source>
</evidence>
<evidence type="ECO:0000313" key="2">
    <source>
        <dbReference type="EMBL" id="OVA03916.1"/>
    </source>
</evidence>
<dbReference type="OMA" id="NTINPCH"/>
<dbReference type="EMBL" id="MVGT01003464">
    <property type="protein sequence ID" value="OVA03916.1"/>
    <property type="molecule type" value="Genomic_DNA"/>
</dbReference>
<feature type="domain" description="AB hydrolase-1" evidence="1">
    <location>
        <begin position="142"/>
        <end position="249"/>
    </location>
</feature>
<evidence type="ECO:0000313" key="3">
    <source>
        <dbReference type="Proteomes" id="UP000195402"/>
    </source>
</evidence>
<dbReference type="InterPro" id="IPR029058">
    <property type="entry name" value="AB_hydrolase_fold"/>
</dbReference>
<gene>
    <name evidence="2" type="ORF">BVC80_1321g64</name>
</gene>